<keyword evidence="5" id="KW-0539">Nucleus</keyword>
<protein>
    <submittedName>
        <fullName evidence="12">E3 ubiquitin-protein ligase RBBP6</fullName>
    </submittedName>
</protein>
<feature type="compositionally biased region" description="Acidic residues" evidence="7">
    <location>
        <begin position="431"/>
        <end position="443"/>
    </location>
</feature>
<dbReference type="InterPro" id="IPR001878">
    <property type="entry name" value="Znf_CCHC"/>
</dbReference>
<evidence type="ECO:0000256" key="1">
    <source>
        <dbReference type="ARBA" id="ARBA00004123"/>
    </source>
</evidence>
<feature type="region of interest" description="Disordered" evidence="7">
    <location>
        <begin position="313"/>
        <end position="332"/>
    </location>
</feature>
<dbReference type="GO" id="GO:0005634">
    <property type="term" value="C:nucleus"/>
    <property type="evidence" value="ECO:0007669"/>
    <property type="project" value="UniProtKB-SubCell"/>
</dbReference>
<feature type="compositionally biased region" description="Basic residues" evidence="7">
    <location>
        <begin position="1156"/>
        <end position="1165"/>
    </location>
</feature>
<evidence type="ECO:0000256" key="5">
    <source>
        <dbReference type="ARBA" id="ARBA00023242"/>
    </source>
</evidence>
<dbReference type="Gene3D" id="4.10.60.10">
    <property type="entry name" value="Zinc finger, CCHC-type"/>
    <property type="match status" value="1"/>
</dbReference>
<dbReference type="GO" id="GO:0003676">
    <property type="term" value="F:nucleic acid binding"/>
    <property type="evidence" value="ECO:0007669"/>
    <property type="project" value="InterPro"/>
</dbReference>
<dbReference type="KEGG" id="fas:105263785"/>
<dbReference type="GO" id="GO:0061630">
    <property type="term" value="F:ubiquitin protein ligase activity"/>
    <property type="evidence" value="ECO:0007669"/>
    <property type="project" value="InterPro"/>
</dbReference>
<keyword evidence="3 6" id="KW-0863">Zinc-finger</keyword>
<feature type="compositionally biased region" description="Polar residues" evidence="7">
    <location>
        <begin position="484"/>
        <end position="495"/>
    </location>
</feature>
<feature type="domain" description="DWNN" evidence="10">
    <location>
        <begin position="3"/>
        <end position="76"/>
    </location>
</feature>
<feature type="region of interest" description="Disordered" evidence="7">
    <location>
        <begin position="83"/>
        <end position="105"/>
    </location>
</feature>
<dbReference type="RefSeq" id="XP_011298526.1">
    <property type="nucleotide sequence ID" value="XM_011300224.1"/>
</dbReference>
<feature type="compositionally biased region" description="Basic residues" evidence="7">
    <location>
        <begin position="1829"/>
        <end position="1852"/>
    </location>
</feature>
<sequence>MSVHYKFKSTKDFDTVSFDGLHISIADLKKAIFHQKRLGKNTDFDLQITNAQTKEDYTDDNALIAKNTSLIIARIPLTVQQKRSWDRNEPQSFSNAKDESGMGHTVDLTRLDGSEEDKIRAMMTQSTQDYDPSNYMKIRGANQTGEVPPNYRCYKCHQPGHWIKNCPLGATQEPIEIKKSTGIPRSFMVPVEGPLVPGAMMTPTGHYAVPAIDHQAYKEGKKERPPFFQDPEPAAEKPEIPEDLICSICKDLLTDAVMVPCCGNSYCDECIRSSLLESEEHECPGCNEKDVSPETLIPNRYLRGNVLQFNNKTGYAKKTPYPPSVKPLAPVVDNEKTEVIQRESLQEPPKESLHTEDPPPGTLDEKESTPVREIPEHVVPPVADEDSEVVPPPPPGTEPLLPIPSASKSPEKESDSTEVHCSERREHEDDYGGDYGGDYDDYEEDRRSRDRHRSYSKEGIRDRTGDGGRRIENIRSMNRRRSLSPRQRQDYQTHGTPLPHMMNQSKGYQNMPTGNQRYSSMHYDSQLRRSTEDRPGTPTVDEPHLHSQTSVNQAPLLPYPPGEECIPPPPPQNYNQPPPRMAPHNPPLLPDPYMGHRMPMYPHQQGPHYGPPRYDRPPYQQTGYRSSQPPRNYNGPPRPIRGMHHRGYRGMQPPPPGLGRNMHNGNPPGVIDDPLEAFERMLREKDERDRRLGKHRRRSRTRSRSRSYTRSRSRSFSRRSPLPSRMSRSRSPPPKRRPSRSPPPRRSRTPKRRSRSGSFSISRSRSYSRSQSPRGSISRDRERERERDRDRERDLPPRYRSPVRSPPRFQRDRERDRDRGRSREPPRESREQYSSYYNDSSANEYGFRERERDISNRERGPRYPPRNQTTPHNIPPLLSHAMPPMSMGATQQPERKDYYDSYNSRYAGGLPQRLNSPPRDHKRFDDVAPPGTEGYYDLPPPGVDHPERSREDRERPRGIKDVEDHGKVGDGEERLREDRARDRDRDREERDRRPLERDRDRDRERDREKEDRDKPVVREKDDRKEKEREREDRYPRDRREEDRQPDRRDYDATRYRDERDRHRVEEKSRGREKDRKDRDYESEKDRDRHERHSADHKKSKKSSSPHLPKSRSENKDSSPERSKKKEKDHEEKSEEKKREKKIKDKKKKKDSEEKEKKKKKKKEKKTLREQAKSEHAKLEADTDFTLDGKQDTPSDLKPEAEMIEQIPEESIEASAPVSTPMRTDFEEKSLTINPEPPELSGQDPLQQLDSEHIQNPPNPNFKPIPELKAEMKPTESLYGGLDDTEINTVITVKYALLPEGDKVIKTESLPESSQNPEESACSTSATRASPPREEKSPKKDEFLAPLPELSKWERDDTTEKSDENILVSPQPPEPSTDEFKCTKVVTSEVLKRAENAIFQKAINAIRPIEIKKISESRKILYQNPEPKIVEPEPSRERKSVNVTINVGRNERNVEITEPVKKGKLDRSKFKGESHSPTRLSAKERLGDKIEDDKEKKPIIRQLGDKRELKSDDRNRSKSPKIRERKISPLLDRRVDPPLSLNSDRKVFLEDRKHKGVRSRDESGGRVDRLDPRDSKVEGKAELRHGRNDYRSESRGERDRRGRTPPSHKREDKPNPLKRKSEELESDKKKERKAREEKKRKKEHRSRSKSRERKRKKDKKHKKDKEKSLEKKQKHRDEKGQGGDEKMVSEGNPGDEPVLKKMRKNPKLISDRKRSVLDEASFEPDYSASDSESEGEEGKTGKKPKLEEMPETSERENETKVVKKRVKSSSDDDSSSTESSSSDSDSSEDSHRKRKKKHKRHKKKKMRKDSSSDSDSYSDSSDSSSEEERHKKKSKKSKSKSKQSKKKKKSKHK</sequence>
<feature type="compositionally biased region" description="Basic and acidic residues" evidence="7">
    <location>
        <begin position="846"/>
        <end position="861"/>
    </location>
</feature>
<dbReference type="PANTHER" id="PTHR15439:SF0">
    <property type="entry name" value="CELL DIVISION CYCLE AND APOPTOSIS REGULATOR PROTEIN 1-RELATED"/>
    <property type="match status" value="1"/>
</dbReference>
<dbReference type="InterPro" id="IPR001841">
    <property type="entry name" value="Znf_RING"/>
</dbReference>
<feature type="compositionally biased region" description="Pro residues" evidence="7">
    <location>
        <begin position="557"/>
        <end position="590"/>
    </location>
</feature>
<feature type="compositionally biased region" description="Basic and acidic residues" evidence="7">
    <location>
        <begin position="1664"/>
        <end position="1687"/>
    </location>
</feature>
<feature type="compositionally biased region" description="Basic and acidic residues" evidence="7">
    <location>
        <begin position="809"/>
        <end position="831"/>
    </location>
</feature>
<evidence type="ECO:0000259" key="9">
    <source>
        <dbReference type="PROSITE" id="PS50158"/>
    </source>
</evidence>
<dbReference type="OrthoDB" id="106784at2759"/>
<dbReference type="PROSITE" id="PS50158">
    <property type="entry name" value="ZF_CCHC"/>
    <property type="match status" value="1"/>
</dbReference>
<dbReference type="GO" id="GO:0006397">
    <property type="term" value="P:mRNA processing"/>
    <property type="evidence" value="ECO:0007669"/>
    <property type="project" value="InterPro"/>
</dbReference>
<keyword evidence="4" id="KW-0862">Zinc</keyword>
<feature type="compositionally biased region" description="Basic and acidic residues" evidence="7">
    <location>
        <begin position="1542"/>
        <end position="1636"/>
    </location>
</feature>
<feature type="compositionally biased region" description="Basic and acidic residues" evidence="7">
    <location>
        <begin position="1735"/>
        <end position="1760"/>
    </location>
</feature>
<dbReference type="CDD" id="cd16620">
    <property type="entry name" value="vRING-HC-C4C4_RBBP6"/>
    <property type="match status" value="1"/>
</dbReference>
<evidence type="ECO:0000256" key="3">
    <source>
        <dbReference type="ARBA" id="ARBA00022771"/>
    </source>
</evidence>
<feature type="compositionally biased region" description="Low complexity" evidence="7">
    <location>
        <begin position="718"/>
        <end position="730"/>
    </location>
</feature>
<dbReference type="Pfam" id="PF08783">
    <property type="entry name" value="DWNN"/>
    <property type="match status" value="1"/>
</dbReference>
<reference evidence="12" key="1">
    <citation type="submission" date="2025-08" db="UniProtKB">
        <authorList>
            <consortium name="RefSeq"/>
        </authorList>
    </citation>
    <scope>IDENTIFICATION</scope>
    <source>
        <strain evidence="12">USDA-PBARC FA_bdor</strain>
        <tissue evidence="12">Whole organism</tissue>
    </source>
</reference>
<evidence type="ECO:0000259" key="8">
    <source>
        <dbReference type="PROSITE" id="PS50089"/>
    </source>
</evidence>
<dbReference type="InterPro" id="IPR036875">
    <property type="entry name" value="Znf_CCHC_sf"/>
</dbReference>
<dbReference type="GeneID" id="105263785"/>
<feature type="compositionally biased region" description="Basic and acidic residues" evidence="7">
    <location>
        <begin position="1110"/>
        <end position="1137"/>
    </location>
</feature>
<feature type="region of interest" description="Disordered" evidence="7">
    <location>
        <begin position="342"/>
        <end position="1267"/>
    </location>
</feature>
<feature type="compositionally biased region" description="Basic residues" evidence="7">
    <location>
        <begin position="1637"/>
        <end position="1663"/>
    </location>
</feature>
<dbReference type="SMART" id="SM00343">
    <property type="entry name" value="ZnF_C2HC"/>
    <property type="match status" value="1"/>
</dbReference>
<dbReference type="FunFam" id="3.10.20.90:FF:000070">
    <property type="entry name" value="E3 ubiquitin-protein ligase RBBP6 isoform X2"/>
    <property type="match status" value="1"/>
</dbReference>
<feature type="compositionally biased region" description="Basic and acidic residues" evidence="7">
    <location>
        <begin position="777"/>
        <end position="797"/>
    </location>
</feature>
<feature type="compositionally biased region" description="Polar residues" evidence="7">
    <location>
        <begin position="1309"/>
        <end position="1327"/>
    </location>
</feature>
<dbReference type="InterPro" id="IPR013083">
    <property type="entry name" value="Znf_RING/FYVE/PHD"/>
</dbReference>
<dbReference type="Gene3D" id="3.10.20.90">
    <property type="entry name" value="Phosphatidylinositol 3-kinase Catalytic Subunit, Chain A, domain 1"/>
    <property type="match status" value="1"/>
</dbReference>
<feature type="compositionally biased region" description="Basic and acidic residues" evidence="7">
    <location>
        <begin position="677"/>
        <end position="690"/>
    </location>
</feature>
<feature type="compositionally biased region" description="Basic residues" evidence="7">
    <location>
        <begin position="691"/>
        <end position="717"/>
    </location>
</feature>
<feature type="compositionally biased region" description="Basic and acidic residues" evidence="7">
    <location>
        <begin position="1453"/>
        <end position="1535"/>
    </location>
</feature>
<feature type="compositionally biased region" description="Basic residues" evidence="7">
    <location>
        <begin position="1094"/>
        <end position="1103"/>
    </location>
</feature>
<feature type="compositionally biased region" description="Basic and acidic residues" evidence="7">
    <location>
        <begin position="409"/>
        <end position="430"/>
    </location>
</feature>
<feature type="compositionally biased region" description="Basic and acidic residues" evidence="7">
    <location>
        <begin position="1166"/>
        <end position="1200"/>
    </location>
</feature>
<name>A0A9R1TUA6_9HYME</name>
<dbReference type="Pfam" id="PF00098">
    <property type="entry name" value="zf-CCHC"/>
    <property type="match status" value="1"/>
</dbReference>
<feature type="region of interest" description="Disordered" evidence="7">
    <location>
        <begin position="1305"/>
        <end position="1379"/>
    </location>
</feature>
<dbReference type="PROSITE" id="PS51282">
    <property type="entry name" value="DWNN"/>
    <property type="match status" value="1"/>
</dbReference>
<dbReference type="GO" id="GO:0008270">
    <property type="term" value="F:zinc ion binding"/>
    <property type="evidence" value="ECO:0007669"/>
    <property type="project" value="UniProtKB-KW"/>
</dbReference>
<feature type="compositionally biased region" description="Basic residues" evidence="7">
    <location>
        <begin position="1138"/>
        <end position="1148"/>
    </location>
</feature>
<feature type="compositionally biased region" description="Basic and acidic residues" evidence="7">
    <location>
        <begin position="96"/>
        <end position="105"/>
    </location>
</feature>
<feature type="compositionally biased region" description="Basic and acidic residues" evidence="7">
    <location>
        <begin position="444"/>
        <end position="473"/>
    </location>
</feature>
<feature type="domain" description="CCHC-type" evidence="9">
    <location>
        <begin position="152"/>
        <end position="167"/>
    </location>
</feature>
<accession>A0A9R1TUA6</accession>
<dbReference type="PANTHER" id="PTHR15439">
    <property type="entry name" value="RETINOBLASTOMA-BINDING PROTEIN 6"/>
    <property type="match status" value="1"/>
</dbReference>
<evidence type="ECO:0000259" key="10">
    <source>
        <dbReference type="PROSITE" id="PS51282"/>
    </source>
</evidence>
<dbReference type="GO" id="GO:0016567">
    <property type="term" value="P:protein ubiquitination"/>
    <property type="evidence" value="ECO:0007669"/>
    <property type="project" value="InterPro"/>
</dbReference>
<feature type="compositionally biased region" description="Basic residues" evidence="7">
    <location>
        <begin position="733"/>
        <end position="755"/>
    </location>
</feature>
<dbReference type="InterPro" id="IPR014891">
    <property type="entry name" value="DWNN_domain"/>
</dbReference>
<dbReference type="GO" id="GO:0006511">
    <property type="term" value="P:ubiquitin-dependent protein catabolic process"/>
    <property type="evidence" value="ECO:0007669"/>
    <property type="project" value="TreeGrafter"/>
</dbReference>
<feature type="domain" description="RING-type" evidence="8">
    <location>
        <begin position="246"/>
        <end position="287"/>
    </location>
</feature>
<evidence type="ECO:0000256" key="4">
    <source>
        <dbReference type="ARBA" id="ARBA00022833"/>
    </source>
</evidence>
<feature type="compositionally biased region" description="Basic and acidic residues" evidence="7">
    <location>
        <begin position="1350"/>
        <end position="1363"/>
    </location>
</feature>
<dbReference type="SUPFAM" id="SSF57756">
    <property type="entry name" value="Retrovirus zinc finger-like domains"/>
    <property type="match status" value="1"/>
</dbReference>
<dbReference type="SMART" id="SM00184">
    <property type="entry name" value="RING"/>
    <property type="match status" value="1"/>
</dbReference>
<evidence type="ECO:0000256" key="7">
    <source>
        <dbReference type="SAM" id="MobiDB-lite"/>
    </source>
</evidence>
<feature type="compositionally biased region" description="Low complexity" evidence="7">
    <location>
        <begin position="798"/>
        <end position="808"/>
    </location>
</feature>
<gene>
    <name evidence="12" type="primary">LOC105263785</name>
</gene>
<evidence type="ECO:0000313" key="12">
    <source>
        <dbReference type="RefSeq" id="XP_011298526.1"/>
    </source>
</evidence>
<dbReference type="SUPFAM" id="SSF57850">
    <property type="entry name" value="RING/U-box"/>
    <property type="match status" value="1"/>
</dbReference>
<feature type="region of interest" description="Disordered" evidence="7">
    <location>
        <begin position="1453"/>
        <end position="1852"/>
    </location>
</feature>
<dbReference type="InterPro" id="IPR033489">
    <property type="entry name" value="RBBP6"/>
</dbReference>
<comment type="subcellular location">
    <subcellularLocation>
        <location evidence="1">Nucleus</location>
    </subcellularLocation>
</comment>
<proteinExistence type="predicted"/>
<feature type="compositionally biased region" description="Basic and acidic residues" evidence="7">
    <location>
        <begin position="342"/>
        <end position="376"/>
    </location>
</feature>
<feature type="compositionally biased region" description="Basic residues" evidence="7">
    <location>
        <begin position="1791"/>
        <end position="1806"/>
    </location>
</feature>
<keyword evidence="2" id="KW-0479">Metal-binding</keyword>
<dbReference type="Proteomes" id="UP000694866">
    <property type="component" value="Unplaced"/>
</dbReference>
<dbReference type="Gene3D" id="3.30.40.10">
    <property type="entry name" value="Zinc/RING finger domain, C3HC4 (zinc finger)"/>
    <property type="match status" value="1"/>
</dbReference>
<feature type="compositionally biased region" description="Low complexity" evidence="7">
    <location>
        <begin position="1812"/>
        <end position="1822"/>
    </location>
</feature>
<keyword evidence="11" id="KW-1185">Reference proteome</keyword>
<feature type="compositionally biased region" description="Basic and acidic residues" evidence="7">
    <location>
        <begin position="1330"/>
        <end position="1342"/>
    </location>
</feature>
<feature type="compositionally biased region" description="Basic and acidic residues" evidence="7">
    <location>
        <begin position="525"/>
        <end position="545"/>
    </location>
</feature>
<feature type="compositionally biased region" description="Polar residues" evidence="7">
    <location>
        <begin position="619"/>
        <end position="631"/>
    </location>
</feature>
<feature type="compositionally biased region" description="Low complexity" evidence="7">
    <location>
        <begin position="756"/>
        <end position="776"/>
    </location>
</feature>
<evidence type="ECO:0000256" key="2">
    <source>
        <dbReference type="ARBA" id="ARBA00022723"/>
    </source>
</evidence>
<organism evidence="11 12">
    <name type="scientific">Fopius arisanus</name>
    <dbReference type="NCBI Taxonomy" id="64838"/>
    <lineage>
        <taxon>Eukaryota</taxon>
        <taxon>Metazoa</taxon>
        <taxon>Ecdysozoa</taxon>
        <taxon>Arthropoda</taxon>
        <taxon>Hexapoda</taxon>
        <taxon>Insecta</taxon>
        <taxon>Pterygota</taxon>
        <taxon>Neoptera</taxon>
        <taxon>Endopterygota</taxon>
        <taxon>Hymenoptera</taxon>
        <taxon>Apocrita</taxon>
        <taxon>Ichneumonoidea</taxon>
        <taxon>Braconidae</taxon>
        <taxon>Opiinae</taxon>
        <taxon>Fopius</taxon>
    </lineage>
</organism>
<dbReference type="SMART" id="SM01180">
    <property type="entry name" value="DWNN"/>
    <property type="match status" value="1"/>
</dbReference>
<evidence type="ECO:0000256" key="6">
    <source>
        <dbReference type="PROSITE-ProRule" id="PRU00047"/>
    </source>
</evidence>
<evidence type="ECO:0000313" key="11">
    <source>
        <dbReference type="Proteomes" id="UP000694866"/>
    </source>
</evidence>
<feature type="compositionally biased region" description="Basic and acidic residues" evidence="7">
    <location>
        <begin position="944"/>
        <end position="1093"/>
    </location>
</feature>
<feature type="compositionally biased region" description="Polar residues" evidence="7">
    <location>
        <begin position="502"/>
        <end position="523"/>
    </location>
</feature>
<dbReference type="PROSITE" id="PS50089">
    <property type="entry name" value="ZF_RING_2"/>
    <property type="match status" value="1"/>
</dbReference>